<dbReference type="RefSeq" id="WP_008629855.1">
    <property type="nucleotide sequence ID" value="NZ_GL883886.1"/>
</dbReference>
<comment type="cofactor">
    <cofactor evidence="1">
        <name>Mg(2+)</name>
        <dbReference type="ChEBI" id="CHEBI:18420"/>
    </cofactor>
</comment>
<dbReference type="Proteomes" id="UP000005546">
    <property type="component" value="Unassembled WGS sequence"/>
</dbReference>
<evidence type="ECO:0000313" key="8">
    <source>
        <dbReference type="Proteomes" id="UP000005546"/>
    </source>
</evidence>
<dbReference type="SFLD" id="SFLDG01017">
    <property type="entry name" value="Polyprenyl_Transferase_Like"/>
    <property type="match status" value="1"/>
</dbReference>
<dbReference type="SUPFAM" id="SSF48576">
    <property type="entry name" value="Terpenoid synthases"/>
    <property type="match status" value="1"/>
</dbReference>
<dbReference type="PANTHER" id="PTHR12001">
    <property type="entry name" value="GERANYLGERANYL PYROPHOSPHATE SYNTHASE"/>
    <property type="match status" value="1"/>
</dbReference>
<evidence type="ECO:0000256" key="1">
    <source>
        <dbReference type="ARBA" id="ARBA00001946"/>
    </source>
</evidence>
<dbReference type="EMBL" id="AFBR01000093">
    <property type="protein sequence ID" value="EGG50465.1"/>
    <property type="molecule type" value="Genomic_DNA"/>
</dbReference>
<name>F3QYB8_9BACT</name>
<keyword evidence="5" id="KW-0460">Magnesium</keyword>
<dbReference type="eggNOG" id="COG0142">
    <property type="taxonomic scope" value="Bacteria"/>
</dbReference>
<dbReference type="PROSITE" id="PS00723">
    <property type="entry name" value="POLYPRENYL_SYNTHASE_1"/>
    <property type="match status" value="1"/>
</dbReference>
<dbReference type="InterPro" id="IPR033749">
    <property type="entry name" value="Polyprenyl_synt_CS"/>
</dbReference>
<dbReference type="InterPro" id="IPR000092">
    <property type="entry name" value="Polyprenyl_synt"/>
</dbReference>
<evidence type="ECO:0000256" key="3">
    <source>
        <dbReference type="ARBA" id="ARBA00022679"/>
    </source>
</evidence>
<dbReference type="HOGENOM" id="CLU_014015_2_1_10"/>
<dbReference type="CDD" id="cd00685">
    <property type="entry name" value="Trans_IPPS_HT"/>
    <property type="match status" value="1"/>
</dbReference>
<dbReference type="InterPro" id="IPR008949">
    <property type="entry name" value="Isoprenoid_synthase_dom_sf"/>
</dbReference>
<protein>
    <submittedName>
        <fullName evidence="7">Polyprenyl synthetase</fullName>
    </submittedName>
</protein>
<dbReference type="GO" id="GO:0008299">
    <property type="term" value="P:isoprenoid biosynthetic process"/>
    <property type="evidence" value="ECO:0007669"/>
    <property type="project" value="InterPro"/>
</dbReference>
<dbReference type="PANTHER" id="PTHR12001:SF85">
    <property type="entry name" value="SHORT CHAIN ISOPRENYL DIPHOSPHATE SYNTHASE"/>
    <property type="match status" value="1"/>
</dbReference>
<accession>F3QYB8</accession>
<dbReference type="GO" id="GO:0046872">
    <property type="term" value="F:metal ion binding"/>
    <property type="evidence" value="ECO:0007669"/>
    <property type="project" value="UniProtKB-KW"/>
</dbReference>
<keyword evidence="3 6" id="KW-0808">Transferase</keyword>
<dbReference type="SFLD" id="SFLDS00005">
    <property type="entry name" value="Isoprenoid_Synthase_Type_I"/>
    <property type="match status" value="1"/>
</dbReference>
<dbReference type="AlphaFoldDB" id="F3QYB8"/>
<gene>
    <name evidence="7" type="ORF">HMPREF9442_03211</name>
</gene>
<evidence type="ECO:0000313" key="7">
    <source>
        <dbReference type="EMBL" id="EGG50465.1"/>
    </source>
</evidence>
<proteinExistence type="inferred from homology"/>
<evidence type="ECO:0000256" key="6">
    <source>
        <dbReference type="RuleBase" id="RU004466"/>
    </source>
</evidence>
<dbReference type="Pfam" id="PF00348">
    <property type="entry name" value="polyprenyl_synt"/>
    <property type="match status" value="1"/>
</dbReference>
<dbReference type="STRING" id="762982.HMPREF9442_03211"/>
<reference evidence="7 8" key="1">
    <citation type="submission" date="2011-02" db="EMBL/GenBank/DDBJ databases">
        <authorList>
            <person name="Weinstock G."/>
            <person name="Sodergren E."/>
            <person name="Clifton S."/>
            <person name="Fulton L."/>
            <person name="Fulton B."/>
            <person name="Courtney L."/>
            <person name="Fronick C."/>
            <person name="Harrison M."/>
            <person name="Strong C."/>
            <person name="Farmer C."/>
            <person name="Delahaunty K."/>
            <person name="Markovic C."/>
            <person name="Hall O."/>
            <person name="Minx P."/>
            <person name="Tomlinson C."/>
            <person name="Mitreva M."/>
            <person name="Hou S."/>
            <person name="Chen J."/>
            <person name="Wollam A."/>
            <person name="Pepin K.H."/>
            <person name="Johnson M."/>
            <person name="Bhonagiri V."/>
            <person name="Zhang X."/>
            <person name="Suruliraj S."/>
            <person name="Warren W."/>
            <person name="Chinwalla A."/>
            <person name="Mardis E.R."/>
            <person name="Wilson R.K."/>
        </authorList>
    </citation>
    <scope>NUCLEOTIDE SEQUENCE [LARGE SCALE GENOMIC DNA]</scope>
    <source>
        <strain evidence="7 8">YIT 11841</strain>
    </source>
</reference>
<organism evidence="7 8">
    <name type="scientific">Paraprevotella xylaniphila YIT 11841</name>
    <dbReference type="NCBI Taxonomy" id="762982"/>
    <lineage>
        <taxon>Bacteria</taxon>
        <taxon>Pseudomonadati</taxon>
        <taxon>Bacteroidota</taxon>
        <taxon>Bacteroidia</taxon>
        <taxon>Bacteroidales</taxon>
        <taxon>Prevotellaceae</taxon>
        <taxon>Paraprevotella</taxon>
    </lineage>
</organism>
<comment type="similarity">
    <text evidence="2 6">Belongs to the FPP/GGPP synthase family.</text>
</comment>
<dbReference type="GO" id="GO:0004659">
    <property type="term" value="F:prenyltransferase activity"/>
    <property type="evidence" value="ECO:0007669"/>
    <property type="project" value="InterPro"/>
</dbReference>
<dbReference type="Gene3D" id="1.10.600.10">
    <property type="entry name" value="Farnesyl Diphosphate Synthase"/>
    <property type="match status" value="1"/>
</dbReference>
<evidence type="ECO:0000256" key="4">
    <source>
        <dbReference type="ARBA" id="ARBA00022723"/>
    </source>
</evidence>
<keyword evidence="4" id="KW-0479">Metal-binding</keyword>
<evidence type="ECO:0000256" key="5">
    <source>
        <dbReference type="ARBA" id="ARBA00022842"/>
    </source>
</evidence>
<comment type="caution">
    <text evidence="7">The sequence shown here is derived from an EMBL/GenBank/DDBJ whole genome shotgun (WGS) entry which is preliminary data.</text>
</comment>
<keyword evidence="8" id="KW-1185">Reference proteome</keyword>
<dbReference type="PROSITE" id="PS00444">
    <property type="entry name" value="POLYPRENYL_SYNTHASE_2"/>
    <property type="match status" value="1"/>
</dbReference>
<evidence type="ECO:0000256" key="2">
    <source>
        <dbReference type="ARBA" id="ARBA00006706"/>
    </source>
</evidence>
<dbReference type="OrthoDB" id="9805316at2"/>
<sequence length="327" mass="37726">MYNWKEVLDYINGEIAGMSFERQPAELYEPIRYVLSMGGKRIRPVLMLMAYNLYKEKVEEIGFQAVAIEIYHNYTLLHDDLMDRADMRRGMATVHKKWDDNAAILSGDSMLVMAYRYMQQGCPAEHLGDVMSLFTETALEIGEGQQYDMEFEARADVSEEEYIEMIRLKTSVLLACALKIGAWLGGAPRQDAELLYRFGENLGLAFQLQDDYLDVYGDPAVFGKKIGGDILCNKKTYMLINALGRALPADRERLEQWLKKEEGTYVPEEKIAAVTALYNKMGIRALCDEKIRFYYERAREILDKVNLPEERKEPLWEMAQSLLNRKS</sequence>